<protein>
    <recommendedName>
        <fullName evidence="1">Flavin reductase like domain-containing protein</fullName>
    </recommendedName>
</protein>
<evidence type="ECO:0000259" key="1">
    <source>
        <dbReference type="SMART" id="SM00903"/>
    </source>
</evidence>
<reference evidence="3" key="1">
    <citation type="journal article" date="2008" name="PLoS ONE">
        <title>Survival in nuclear waste, extreme resistance, and potential applications gleaned from the genome sequence of Kineococcus radiotolerans SRS30216.</title>
        <authorList>
            <person name="Bagwell C.E."/>
            <person name="Bhat S."/>
            <person name="Hawkins G.M."/>
            <person name="Smith B.W."/>
            <person name="Biswas T."/>
            <person name="Hoover T.R."/>
            <person name="Saunders E."/>
            <person name="Han C.S."/>
            <person name="Tsodikov O.V."/>
            <person name="Shimkets L.J."/>
        </authorList>
    </citation>
    <scope>NUCLEOTIDE SEQUENCE [LARGE SCALE GENOMIC DNA]</scope>
    <source>
        <strain evidence="3">ATCC BAA-149 / DSM 14245 / SRS30216</strain>
    </source>
</reference>
<dbReference type="InterPro" id="IPR002563">
    <property type="entry name" value="Flavin_Rdtase-like_dom"/>
</dbReference>
<accession>A6W405</accession>
<dbReference type="PANTHER" id="PTHR43812:SF2">
    <property type="entry name" value="FLAVIN REDUCTASE LIKE DOMAIN-CONTAINING PROTEIN"/>
    <property type="match status" value="1"/>
</dbReference>
<dbReference type="KEGG" id="kra:Krad_0053"/>
<dbReference type="eggNOG" id="COG1853">
    <property type="taxonomic scope" value="Bacteria"/>
</dbReference>
<feature type="domain" description="Flavin reductase like" evidence="1">
    <location>
        <begin position="19"/>
        <end position="167"/>
    </location>
</feature>
<dbReference type="GO" id="GO:0010181">
    <property type="term" value="F:FMN binding"/>
    <property type="evidence" value="ECO:0007669"/>
    <property type="project" value="InterPro"/>
</dbReference>
<dbReference type="RefSeq" id="WP_012085640.1">
    <property type="nucleotide sequence ID" value="NC_009664.2"/>
</dbReference>
<dbReference type="SMART" id="SM00903">
    <property type="entry name" value="Flavin_Reduct"/>
    <property type="match status" value="1"/>
</dbReference>
<dbReference type="Pfam" id="PF01613">
    <property type="entry name" value="Flavin_Reduct"/>
    <property type="match status" value="1"/>
</dbReference>
<dbReference type="AlphaFoldDB" id="A6W405"/>
<keyword evidence="3" id="KW-1185">Reference proteome</keyword>
<evidence type="ECO:0000313" key="2">
    <source>
        <dbReference type="EMBL" id="ABS01544.1"/>
    </source>
</evidence>
<dbReference type="InterPro" id="IPR012349">
    <property type="entry name" value="Split_barrel_FMN-bd"/>
</dbReference>
<dbReference type="STRING" id="266940.Krad_0053"/>
<gene>
    <name evidence="2" type="ordered locus">Krad_0053</name>
</gene>
<name>A6W405_KINRD</name>
<sequence>MHSYQPREGHRLAHDPLNSIVAPRPIGWVSTAAADGTLNLAPYSFFNLFNYSPPIVGFSSTGWKDSVANAEASGEFVWNLASVALAEPMNLTSAPVGPEVDEFALAGLTPAPSQLVGPPRVAESPVAFECRVTRVQRLTDAAQREVDAWLVLGEVVVVHLDERVIVDGVFDTLAADPLLRAGGPADYFTLGAERRLRMQRPGADPVPRRS</sequence>
<dbReference type="Gene3D" id="2.30.110.10">
    <property type="entry name" value="Electron Transport, Fmn-binding Protein, Chain A"/>
    <property type="match status" value="1"/>
</dbReference>
<dbReference type="Proteomes" id="UP000001116">
    <property type="component" value="Chromosome"/>
</dbReference>
<dbReference type="OrthoDB" id="9794638at2"/>
<dbReference type="GO" id="GO:0016646">
    <property type="term" value="F:oxidoreductase activity, acting on the CH-NH group of donors, NAD or NADP as acceptor"/>
    <property type="evidence" value="ECO:0007669"/>
    <property type="project" value="UniProtKB-ARBA"/>
</dbReference>
<dbReference type="EMBL" id="CP000750">
    <property type="protein sequence ID" value="ABS01544.1"/>
    <property type="molecule type" value="Genomic_DNA"/>
</dbReference>
<dbReference type="HOGENOM" id="CLU_059021_3_4_11"/>
<dbReference type="PANTHER" id="PTHR43812">
    <property type="entry name" value="BLR2425 PROTEIN"/>
    <property type="match status" value="1"/>
</dbReference>
<proteinExistence type="predicted"/>
<dbReference type="SUPFAM" id="SSF50475">
    <property type="entry name" value="FMN-binding split barrel"/>
    <property type="match status" value="1"/>
</dbReference>
<organism evidence="2 3">
    <name type="scientific">Kineococcus radiotolerans (strain ATCC BAA-149 / DSM 14245 / SRS30216)</name>
    <dbReference type="NCBI Taxonomy" id="266940"/>
    <lineage>
        <taxon>Bacteria</taxon>
        <taxon>Bacillati</taxon>
        <taxon>Actinomycetota</taxon>
        <taxon>Actinomycetes</taxon>
        <taxon>Kineosporiales</taxon>
        <taxon>Kineosporiaceae</taxon>
        <taxon>Kineococcus</taxon>
    </lineage>
</organism>
<evidence type="ECO:0000313" key="3">
    <source>
        <dbReference type="Proteomes" id="UP000001116"/>
    </source>
</evidence>